<name>A0ABV8PVP1_9BACT</name>
<evidence type="ECO:0000313" key="2">
    <source>
        <dbReference type="EMBL" id="MFC4231396.1"/>
    </source>
</evidence>
<dbReference type="EMBL" id="JBHSDC010000003">
    <property type="protein sequence ID" value="MFC4231396.1"/>
    <property type="molecule type" value="Genomic_DNA"/>
</dbReference>
<proteinExistence type="predicted"/>
<keyword evidence="3" id="KW-1185">Reference proteome</keyword>
<comment type="caution">
    <text evidence="2">The sequence shown here is derived from an EMBL/GenBank/DDBJ whole genome shotgun (WGS) entry which is preliminary data.</text>
</comment>
<evidence type="ECO:0000313" key="3">
    <source>
        <dbReference type="Proteomes" id="UP001595906"/>
    </source>
</evidence>
<dbReference type="Proteomes" id="UP001595906">
    <property type="component" value="Unassembled WGS sequence"/>
</dbReference>
<gene>
    <name evidence="2" type="ORF">ACFOW1_05810</name>
</gene>
<dbReference type="CDD" id="cd00038">
    <property type="entry name" value="CAP_ED"/>
    <property type="match status" value="1"/>
</dbReference>
<feature type="domain" description="Cyclic nucleotide-binding" evidence="1">
    <location>
        <begin position="33"/>
        <end position="119"/>
    </location>
</feature>
<dbReference type="SUPFAM" id="SSF51206">
    <property type="entry name" value="cAMP-binding domain-like"/>
    <property type="match status" value="1"/>
</dbReference>
<organism evidence="2 3">
    <name type="scientific">Parasediminibacterium paludis</name>
    <dbReference type="NCBI Taxonomy" id="908966"/>
    <lineage>
        <taxon>Bacteria</taxon>
        <taxon>Pseudomonadati</taxon>
        <taxon>Bacteroidota</taxon>
        <taxon>Chitinophagia</taxon>
        <taxon>Chitinophagales</taxon>
        <taxon>Chitinophagaceae</taxon>
        <taxon>Parasediminibacterium</taxon>
    </lineage>
</organism>
<evidence type="ECO:0000259" key="1">
    <source>
        <dbReference type="Pfam" id="PF00027"/>
    </source>
</evidence>
<dbReference type="Gene3D" id="2.60.120.10">
    <property type="entry name" value="Jelly Rolls"/>
    <property type="match status" value="1"/>
</dbReference>
<accession>A0ABV8PVP1</accession>
<dbReference type="Pfam" id="PF00027">
    <property type="entry name" value="cNMP_binding"/>
    <property type="match status" value="1"/>
</dbReference>
<reference evidence="3" key="1">
    <citation type="journal article" date="2019" name="Int. J. Syst. Evol. Microbiol.">
        <title>The Global Catalogue of Microorganisms (GCM) 10K type strain sequencing project: providing services to taxonomists for standard genome sequencing and annotation.</title>
        <authorList>
            <consortium name="The Broad Institute Genomics Platform"/>
            <consortium name="The Broad Institute Genome Sequencing Center for Infectious Disease"/>
            <person name="Wu L."/>
            <person name="Ma J."/>
        </authorList>
    </citation>
    <scope>NUCLEOTIDE SEQUENCE [LARGE SCALE GENOMIC DNA]</scope>
    <source>
        <strain evidence="3">CECT 8010</strain>
    </source>
</reference>
<dbReference type="InterPro" id="IPR018490">
    <property type="entry name" value="cNMP-bd_dom_sf"/>
</dbReference>
<dbReference type="InterPro" id="IPR000595">
    <property type="entry name" value="cNMP-bd_dom"/>
</dbReference>
<dbReference type="RefSeq" id="WP_379012837.1">
    <property type="nucleotide sequence ID" value="NZ_JBHSDC010000003.1"/>
</dbReference>
<dbReference type="InterPro" id="IPR014710">
    <property type="entry name" value="RmlC-like_jellyroll"/>
</dbReference>
<protein>
    <submittedName>
        <fullName evidence="2">Crp/Fnr family transcriptional regulator</fullName>
    </submittedName>
</protein>
<sequence>MKSFFFNFIKSSIPHFHINDDELNLIAENFEEMELEKGEYFLKQGKISGSLILTEGHLRAYTFNENGDEVTTAFYAPPRLIFDVASFFQQKPSVENIIAITKVKGYYSNYKTVDKLFHEHALWREFGRAMLAKEYILFKDRTMRLINLTAEERYAHLMETNSEIFQIAQLRHIASYLNITDTSLSRIRREFTLR</sequence>